<evidence type="ECO:0000313" key="3">
    <source>
        <dbReference type="EMBL" id="CAG8437902.1"/>
    </source>
</evidence>
<dbReference type="Gene3D" id="1.10.30.10">
    <property type="entry name" value="High mobility group box domain"/>
    <property type="match status" value="1"/>
</dbReference>
<dbReference type="Pfam" id="PF00505">
    <property type="entry name" value="HMG_box"/>
    <property type="match status" value="1"/>
</dbReference>
<dbReference type="AlphaFoldDB" id="A0A9N8V7Y9"/>
<proteinExistence type="predicted"/>
<keyword evidence="1" id="KW-0175">Coiled coil</keyword>
<feature type="coiled-coil region" evidence="1">
    <location>
        <begin position="275"/>
        <end position="302"/>
    </location>
</feature>
<evidence type="ECO:0000256" key="1">
    <source>
        <dbReference type="SAM" id="Coils"/>
    </source>
</evidence>
<dbReference type="EMBL" id="CAJVPL010000044">
    <property type="protein sequence ID" value="CAG8437902.1"/>
    <property type="molecule type" value="Genomic_DNA"/>
</dbReference>
<reference evidence="3" key="1">
    <citation type="submission" date="2021-06" db="EMBL/GenBank/DDBJ databases">
        <authorList>
            <person name="Kallberg Y."/>
            <person name="Tangrot J."/>
            <person name="Rosling A."/>
        </authorList>
    </citation>
    <scope>NUCLEOTIDE SEQUENCE</scope>
    <source>
        <strain evidence="3">MT106</strain>
    </source>
</reference>
<dbReference type="InterPro" id="IPR009071">
    <property type="entry name" value="HMG_box_dom"/>
</dbReference>
<evidence type="ECO:0000259" key="2">
    <source>
        <dbReference type="Pfam" id="PF00505"/>
    </source>
</evidence>
<feature type="domain" description="HMG box" evidence="2">
    <location>
        <begin position="49"/>
        <end position="110"/>
    </location>
</feature>
<protein>
    <submittedName>
        <fullName evidence="3">8935_t:CDS:1</fullName>
    </submittedName>
</protein>
<keyword evidence="4" id="KW-1185">Reference proteome</keyword>
<accession>A0A9N8V7Y9</accession>
<organism evidence="3 4">
    <name type="scientific">Ambispora gerdemannii</name>
    <dbReference type="NCBI Taxonomy" id="144530"/>
    <lineage>
        <taxon>Eukaryota</taxon>
        <taxon>Fungi</taxon>
        <taxon>Fungi incertae sedis</taxon>
        <taxon>Mucoromycota</taxon>
        <taxon>Glomeromycotina</taxon>
        <taxon>Glomeromycetes</taxon>
        <taxon>Archaeosporales</taxon>
        <taxon>Ambisporaceae</taxon>
        <taxon>Ambispora</taxon>
    </lineage>
</organism>
<name>A0A9N8V7Y9_9GLOM</name>
<dbReference type="SUPFAM" id="SSF47095">
    <property type="entry name" value="HMG-box"/>
    <property type="match status" value="1"/>
</dbReference>
<dbReference type="OrthoDB" id="6247875at2759"/>
<evidence type="ECO:0000313" key="4">
    <source>
        <dbReference type="Proteomes" id="UP000789831"/>
    </source>
</evidence>
<gene>
    <name evidence="3" type="ORF">AGERDE_LOCUS815</name>
</gene>
<dbReference type="InterPro" id="IPR036910">
    <property type="entry name" value="HMG_box_dom_sf"/>
</dbReference>
<sequence>MQVNSVNSTKKSGLKLIEPVIPRFPPEVTALDLLEKATSKLQTIQQTSRIPNAFIAYRMAVCKELRRNNHPVITQPQLSSMAKQSWSKEPEHVRKEYQRIAAEARDVYKSLCNIHLPLQSNHEAQLIEPVIEETTDKKHTSNESVQNSLSQKVNDVSELATLPSPSWSNSTVGEVPSSLNTSDTSPIADFSIINESEYMLQYTPVQIPDENNSLYDSFDFHQLFQDYGLNQFVDESVASQLVPINYDLSSSDFYSKDDSIVASFHNTCSQPESTCEKCRDTIMQLENKIGELEQKLSSLTSLISTKLAKKGSGL</sequence>
<dbReference type="Proteomes" id="UP000789831">
    <property type="component" value="Unassembled WGS sequence"/>
</dbReference>
<comment type="caution">
    <text evidence="3">The sequence shown here is derived from an EMBL/GenBank/DDBJ whole genome shotgun (WGS) entry which is preliminary data.</text>
</comment>